<sequence>MHTFKVLTALVVSAAGVYSEVECPGSEWNHNCCVEGIWTGPVISNWLHNLNNASAFRSASIVSDISSVRASINSVASSLHAEIKSDISSVLAIPGSVYSEVTADLGSALGGPWTKRDVHPRSPITTEVSPGLTCHGIGAVQLTAPSAKESIASMTNAADVYWAALGHSIIAGDDHTLISPFSTTTINQAAARVTGDPASSPTAASGSTSVSKGGAAAMITQAPMMAMGGAVLAIAYGAM</sequence>
<feature type="chain" id="PRO_5016605610" evidence="1">
    <location>
        <begin position="20"/>
        <end position="239"/>
    </location>
</feature>
<evidence type="ECO:0000256" key="1">
    <source>
        <dbReference type="SAM" id="SignalP"/>
    </source>
</evidence>
<keyword evidence="1" id="KW-0732">Signal</keyword>
<reference evidence="2 3" key="1">
    <citation type="journal article" date="2018" name="IMA Fungus">
        <title>IMA Genome-F 9: Draft genome sequence of Annulohypoxylon stygium, Aspergillus mulundensis, Berkeleyomyces basicola (syn. Thielaviopsis basicola), Ceratocystis smalleyi, two Cercospora beticola strains, Coleophoma cylindrospora, Fusarium fracticaudum, Phialophora cf. hyalina, and Morchella septimelata.</title>
        <authorList>
            <person name="Wingfield B.D."/>
            <person name="Bills G.F."/>
            <person name="Dong Y."/>
            <person name="Huang W."/>
            <person name="Nel W.J."/>
            <person name="Swalarsk-Parry B.S."/>
            <person name="Vaghefi N."/>
            <person name="Wilken P.M."/>
            <person name="An Z."/>
            <person name="de Beer Z.W."/>
            <person name="De Vos L."/>
            <person name="Chen L."/>
            <person name="Duong T.A."/>
            <person name="Gao Y."/>
            <person name="Hammerbacher A."/>
            <person name="Kikkert J.R."/>
            <person name="Li Y."/>
            <person name="Li H."/>
            <person name="Li K."/>
            <person name="Li Q."/>
            <person name="Liu X."/>
            <person name="Ma X."/>
            <person name="Naidoo K."/>
            <person name="Pethybridge S.J."/>
            <person name="Sun J."/>
            <person name="Steenkamp E.T."/>
            <person name="van der Nest M.A."/>
            <person name="van Wyk S."/>
            <person name="Wingfield M.J."/>
            <person name="Xiong C."/>
            <person name="Yue Q."/>
            <person name="Zhang X."/>
        </authorList>
    </citation>
    <scope>NUCLEOTIDE SEQUENCE [LARGE SCALE GENOMIC DNA]</scope>
    <source>
        <strain evidence="2 3">BP 5553</strain>
    </source>
</reference>
<feature type="signal peptide" evidence="1">
    <location>
        <begin position="1"/>
        <end position="19"/>
    </location>
</feature>
<accession>A0A370TAT1</accession>
<comment type="caution">
    <text evidence="2">The sequence shown here is derived from an EMBL/GenBank/DDBJ whole genome shotgun (WGS) entry which is preliminary data.</text>
</comment>
<dbReference type="Proteomes" id="UP000254866">
    <property type="component" value="Unassembled WGS sequence"/>
</dbReference>
<dbReference type="OrthoDB" id="3600247at2759"/>
<keyword evidence="3" id="KW-1185">Reference proteome</keyword>
<evidence type="ECO:0000313" key="3">
    <source>
        <dbReference type="Proteomes" id="UP000254866"/>
    </source>
</evidence>
<proteinExistence type="predicted"/>
<evidence type="ECO:0000313" key="2">
    <source>
        <dbReference type="EMBL" id="RDL31046.1"/>
    </source>
</evidence>
<dbReference type="EMBL" id="NPIC01000013">
    <property type="protein sequence ID" value="RDL31046.1"/>
    <property type="molecule type" value="Genomic_DNA"/>
</dbReference>
<dbReference type="GeneID" id="43602684"/>
<name>A0A370TAT1_9HELO</name>
<gene>
    <name evidence="2" type="ORF">BP5553_09835</name>
</gene>
<dbReference type="RefSeq" id="XP_031865295.1">
    <property type="nucleotide sequence ID" value="XM_032018458.1"/>
</dbReference>
<protein>
    <submittedName>
        <fullName evidence="2">Uncharacterized protein</fullName>
    </submittedName>
</protein>
<dbReference type="AlphaFoldDB" id="A0A370TAT1"/>
<organism evidence="2 3">
    <name type="scientific">Venustampulla echinocandica</name>
    <dbReference type="NCBI Taxonomy" id="2656787"/>
    <lineage>
        <taxon>Eukaryota</taxon>
        <taxon>Fungi</taxon>
        <taxon>Dikarya</taxon>
        <taxon>Ascomycota</taxon>
        <taxon>Pezizomycotina</taxon>
        <taxon>Leotiomycetes</taxon>
        <taxon>Helotiales</taxon>
        <taxon>Pleuroascaceae</taxon>
        <taxon>Venustampulla</taxon>
    </lineage>
</organism>